<feature type="transmembrane region" description="Helical" evidence="6">
    <location>
        <begin position="154"/>
        <end position="177"/>
    </location>
</feature>
<evidence type="ECO:0000256" key="4">
    <source>
        <dbReference type="ARBA" id="ARBA00022989"/>
    </source>
</evidence>
<dbReference type="InterPro" id="IPR050638">
    <property type="entry name" value="AA-Vitamin_Transporters"/>
</dbReference>
<feature type="transmembrane region" description="Helical" evidence="6">
    <location>
        <begin position="223"/>
        <end position="242"/>
    </location>
</feature>
<keyword evidence="5 6" id="KW-0472">Membrane</keyword>
<dbReference type="PANTHER" id="PTHR32322:SF18">
    <property type="entry name" value="S-ADENOSYLMETHIONINE_S-ADENOSYLHOMOCYSTEINE TRANSPORTER"/>
    <property type="match status" value="1"/>
</dbReference>
<evidence type="ECO:0000313" key="9">
    <source>
        <dbReference type="Proteomes" id="UP000640583"/>
    </source>
</evidence>
<dbReference type="PANTHER" id="PTHR32322">
    <property type="entry name" value="INNER MEMBRANE TRANSPORTER"/>
    <property type="match status" value="1"/>
</dbReference>
<dbReference type="Proteomes" id="UP000640583">
    <property type="component" value="Unassembled WGS sequence"/>
</dbReference>
<protein>
    <submittedName>
        <fullName evidence="8">DMT family transporter</fullName>
    </submittedName>
</protein>
<feature type="transmembrane region" description="Helical" evidence="6">
    <location>
        <begin position="72"/>
        <end position="89"/>
    </location>
</feature>
<dbReference type="SUPFAM" id="SSF103481">
    <property type="entry name" value="Multidrug resistance efflux transporter EmrE"/>
    <property type="match status" value="2"/>
</dbReference>
<feature type="transmembrane region" description="Helical" evidence="6">
    <location>
        <begin position="95"/>
        <end position="118"/>
    </location>
</feature>
<evidence type="ECO:0000256" key="2">
    <source>
        <dbReference type="ARBA" id="ARBA00022475"/>
    </source>
</evidence>
<comment type="caution">
    <text evidence="8">The sequence shown here is derived from an EMBL/GenBank/DDBJ whole genome shotgun (WGS) entry which is preliminary data.</text>
</comment>
<evidence type="ECO:0000256" key="3">
    <source>
        <dbReference type="ARBA" id="ARBA00022692"/>
    </source>
</evidence>
<dbReference type="GO" id="GO:0005886">
    <property type="term" value="C:plasma membrane"/>
    <property type="evidence" value="ECO:0007669"/>
    <property type="project" value="UniProtKB-SubCell"/>
</dbReference>
<evidence type="ECO:0000259" key="7">
    <source>
        <dbReference type="Pfam" id="PF00892"/>
    </source>
</evidence>
<dbReference type="EMBL" id="JADCKQ010000002">
    <property type="protein sequence ID" value="MBI1492719.1"/>
    <property type="molecule type" value="Genomic_DNA"/>
</dbReference>
<dbReference type="PROSITE" id="PS51257">
    <property type="entry name" value="PROKAR_LIPOPROTEIN"/>
    <property type="match status" value="1"/>
</dbReference>
<feature type="transmembrane region" description="Helical" evidence="6">
    <location>
        <begin position="40"/>
        <end position="60"/>
    </location>
</feature>
<sequence length="301" mass="32524">MARVKQGNGPLFFVLLGCGLVWGLSFPLNKIAVSEGYRDFGIIFWNQFICAALLSLICWQRGVWPGFKRDQIRLYLAVMLCGTLLPNWASYTASVYLPAGVVALLISLVPMFAFPIALALGSEKFNWRRFAGLLTGMLAVILIAGPEASLPDRAMVVFIPLALIAPFLYGLESNLVAKWGDTGEGPVRVLLGASILGSVASLPIALMTGTFITPPTTWAAPDFAIVMASLINVIAYTGYVWLVGRAGAVFSAQVAYIVTASGLLWSMLLLSESYSSYIWIALVLMMAGLFLVQPRGKESQT</sequence>
<feature type="domain" description="EamA" evidence="7">
    <location>
        <begin position="13"/>
        <end position="144"/>
    </location>
</feature>
<gene>
    <name evidence="8" type="ORF">H1D41_03615</name>
</gene>
<name>A0A8J7ICG0_9RHOB</name>
<reference evidence="8" key="1">
    <citation type="submission" date="2020-10" db="EMBL/GenBank/DDBJ databases">
        <title>Paenihalocynthiibacter styelae gen. nov., sp. nov., isolated from stalked sea squirt Styela clava.</title>
        <authorList>
            <person name="Kim Y.-O."/>
            <person name="Yoon J.-H."/>
        </authorList>
    </citation>
    <scope>NUCLEOTIDE SEQUENCE</scope>
    <source>
        <strain evidence="8">MYP1-1</strain>
    </source>
</reference>
<feature type="transmembrane region" description="Helical" evidence="6">
    <location>
        <begin position="130"/>
        <end position="148"/>
    </location>
</feature>
<feature type="transmembrane region" description="Helical" evidence="6">
    <location>
        <begin position="189"/>
        <end position="211"/>
    </location>
</feature>
<evidence type="ECO:0000256" key="6">
    <source>
        <dbReference type="SAM" id="Phobius"/>
    </source>
</evidence>
<feature type="domain" description="EamA" evidence="7">
    <location>
        <begin position="160"/>
        <end position="292"/>
    </location>
</feature>
<comment type="subcellular location">
    <subcellularLocation>
        <location evidence="1">Cell membrane</location>
        <topology evidence="1">Multi-pass membrane protein</topology>
    </subcellularLocation>
</comment>
<dbReference type="Pfam" id="PF00892">
    <property type="entry name" value="EamA"/>
    <property type="match status" value="2"/>
</dbReference>
<dbReference type="AlphaFoldDB" id="A0A8J7ICG0"/>
<keyword evidence="9" id="KW-1185">Reference proteome</keyword>
<evidence type="ECO:0000256" key="5">
    <source>
        <dbReference type="ARBA" id="ARBA00023136"/>
    </source>
</evidence>
<dbReference type="InterPro" id="IPR037185">
    <property type="entry name" value="EmrE-like"/>
</dbReference>
<evidence type="ECO:0000313" key="8">
    <source>
        <dbReference type="EMBL" id="MBI1492719.1"/>
    </source>
</evidence>
<feature type="transmembrane region" description="Helical" evidence="6">
    <location>
        <begin position="274"/>
        <end position="292"/>
    </location>
</feature>
<keyword evidence="4 6" id="KW-1133">Transmembrane helix</keyword>
<dbReference type="InterPro" id="IPR000620">
    <property type="entry name" value="EamA_dom"/>
</dbReference>
<keyword evidence="2" id="KW-1003">Cell membrane</keyword>
<proteinExistence type="predicted"/>
<accession>A0A8J7ICG0</accession>
<feature type="transmembrane region" description="Helical" evidence="6">
    <location>
        <begin position="12"/>
        <end position="28"/>
    </location>
</feature>
<keyword evidence="3 6" id="KW-0812">Transmembrane</keyword>
<evidence type="ECO:0000256" key="1">
    <source>
        <dbReference type="ARBA" id="ARBA00004651"/>
    </source>
</evidence>
<organism evidence="8 9">
    <name type="scientific">Halocynthiibacter styelae</name>
    <dbReference type="NCBI Taxonomy" id="2761955"/>
    <lineage>
        <taxon>Bacteria</taxon>
        <taxon>Pseudomonadati</taxon>
        <taxon>Pseudomonadota</taxon>
        <taxon>Alphaproteobacteria</taxon>
        <taxon>Rhodobacterales</taxon>
        <taxon>Paracoccaceae</taxon>
        <taxon>Halocynthiibacter</taxon>
    </lineage>
</organism>
<feature type="transmembrane region" description="Helical" evidence="6">
    <location>
        <begin position="249"/>
        <end position="268"/>
    </location>
</feature>